<name>A0ACB9S110_9MYRT</name>
<gene>
    <name evidence="1" type="ORF">MLD38_002481</name>
</gene>
<comment type="caution">
    <text evidence="1">The sequence shown here is derived from an EMBL/GenBank/DDBJ whole genome shotgun (WGS) entry which is preliminary data.</text>
</comment>
<sequence>MATLQNCVVGSPVTSSAWEGSTMLTVAHSTNGVESIIKRRSKIRRKADIFSVAKSVLEHVRLSPNISDAVKGKLSLGAQILQVRGMKKVFKHVFGVTENERLVKASQCYLSTTAGPIAGVLFISNEKIAFCSERTLKLSCPNGKFIRVHYKIAIPLAKIGTVNRSENMKRPSQKFIQIVTVDNFDFWFMGFLNHQESFECLQQAIYQL</sequence>
<protein>
    <submittedName>
        <fullName evidence="1">Uncharacterized protein</fullName>
    </submittedName>
</protein>
<organism evidence="1 2">
    <name type="scientific">Melastoma candidum</name>
    <dbReference type="NCBI Taxonomy" id="119954"/>
    <lineage>
        <taxon>Eukaryota</taxon>
        <taxon>Viridiplantae</taxon>
        <taxon>Streptophyta</taxon>
        <taxon>Embryophyta</taxon>
        <taxon>Tracheophyta</taxon>
        <taxon>Spermatophyta</taxon>
        <taxon>Magnoliopsida</taxon>
        <taxon>eudicotyledons</taxon>
        <taxon>Gunneridae</taxon>
        <taxon>Pentapetalae</taxon>
        <taxon>rosids</taxon>
        <taxon>malvids</taxon>
        <taxon>Myrtales</taxon>
        <taxon>Melastomataceae</taxon>
        <taxon>Melastomatoideae</taxon>
        <taxon>Melastomateae</taxon>
        <taxon>Melastoma</taxon>
    </lineage>
</organism>
<evidence type="ECO:0000313" key="1">
    <source>
        <dbReference type="EMBL" id="KAI4384308.1"/>
    </source>
</evidence>
<evidence type="ECO:0000313" key="2">
    <source>
        <dbReference type="Proteomes" id="UP001057402"/>
    </source>
</evidence>
<proteinExistence type="predicted"/>
<keyword evidence="2" id="KW-1185">Reference proteome</keyword>
<dbReference type="EMBL" id="CM042881">
    <property type="protein sequence ID" value="KAI4384308.1"/>
    <property type="molecule type" value="Genomic_DNA"/>
</dbReference>
<accession>A0ACB9S110</accession>
<dbReference type="Proteomes" id="UP001057402">
    <property type="component" value="Chromosome 2"/>
</dbReference>
<reference evidence="2" key="1">
    <citation type="journal article" date="2023" name="Front. Plant Sci.">
        <title>Chromosomal-level genome assembly of Melastoma candidum provides insights into trichome evolution.</title>
        <authorList>
            <person name="Zhong Y."/>
            <person name="Wu W."/>
            <person name="Sun C."/>
            <person name="Zou P."/>
            <person name="Liu Y."/>
            <person name="Dai S."/>
            <person name="Zhou R."/>
        </authorList>
    </citation>
    <scope>NUCLEOTIDE SEQUENCE [LARGE SCALE GENOMIC DNA]</scope>
</reference>